<evidence type="ECO:0000256" key="1">
    <source>
        <dbReference type="ARBA" id="ARBA00010364"/>
    </source>
</evidence>
<sequence>MTGWWRAEGNGVAVRVKVQPRAHRAGLGGIIPGPGGAAADGPRLRIAVTEAPEDGKASRAACIALAEALSVAPSAVQLLHGAAAREKTLQVAGDPAALGARLESLA</sequence>
<dbReference type="RefSeq" id="WP_186771841.1">
    <property type="nucleotide sequence ID" value="NZ_JACOMF010000022.1"/>
</dbReference>
<gene>
    <name evidence="3" type="ORF">H7965_17315</name>
</gene>
<evidence type="ECO:0000313" key="4">
    <source>
        <dbReference type="Proteomes" id="UP000600101"/>
    </source>
</evidence>
<dbReference type="SUPFAM" id="SSF69786">
    <property type="entry name" value="YggU-like"/>
    <property type="match status" value="1"/>
</dbReference>
<evidence type="ECO:0000256" key="2">
    <source>
        <dbReference type="HAMAP-Rule" id="MF_00634"/>
    </source>
</evidence>
<dbReference type="Proteomes" id="UP000600101">
    <property type="component" value="Unassembled WGS sequence"/>
</dbReference>
<organism evidence="3 4">
    <name type="scientific">Siccirubricoccus deserti</name>
    <dbReference type="NCBI Taxonomy" id="2013562"/>
    <lineage>
        <taxon>Bacteria</taxon>
        <taxon>Pseudomonadati</taxon>
        <taxon>Pseudomonadota</taxon>
        <taxon>Alphaproteobacteria</taxon>
        <taxon>Acetobacterales</taxon>
        <taxon>Roseomonadaceae</taxon>
        <taxon>Siccirubricoccus</taxon>
    </lineage>
</organism>
<keyword evidence="4" id="KW-1185">Reference proteome</keyword>
<dbReference type="Pfam" id="PF02594">
    <property type="entry name" value="DUF167"/>
    <property type="match status" value="1"/>
</dbReference>
<reference evidence="3" key="1">
    <citation type="submission" date="2020-08" db="EMBL/GenBank/DDBJ databases">
        <authorList>
            <person name="Hu Y."/>
            <person name="Nguyen S.V."/>
            <person name="Li F."/>
            <person name="Fanning S."/>
        </authorList>
    </citation>
    <scope>NUCLEOTIDE SEQUENCE</scope>
    <source>
        <strain evidence="3">SYSU D8009</strain>
    </source>
</reference>
<dbReference type="InterPro" id="IPR003746">
    <property type="entry name" value="DUF167"/>
</dbReference>
<name>A0A9X0QZU1_9PROT</name>
<evidence type="ECO:0000313" key="3">
    <source>
        <dbReference type="EMBL" id="MBC4017076.1"/>
    </source>
</evidence>
<accession>A0A9X0QZU1</accession>
<dbReference type="SMART" id="SM01152">
    <property type="entry name" value="DUF167"/>
    <property type="match status" value="1"/>
</dbReference>
<protein>
    <recommendedName>
        <fullName evidence="2">UPF0235 protein H7965_17315</fullName>
    </recommendedName>
</protein>
<comment type="caution">
    <text evidence="3">The sequence shown here is derived from an EMBL/GenBank/DDBJ whole genome shotgun (WGS) entry which is preliminary data.</text>
</comment>
<dbReference type="EMBL" id="JACOMF010000022">
    <property type="protein sequence ID" value="MBC4017076.1"/>
    <property type="molecule type" value="Genomic_DNA"/>
</dbReference>
<dbReference type="InterPro" id="IPR036591">
    <property type="entry name" value="YggU-like_sf"/>
</dbReference>
<proteinExistence type="inferred from homology"/>
<dbReference type="AlphaFoldDB" id="A0A9X0QZU1"/>
<comment type="similarity">
    <text evidence="1 2">Belongs to the UPF0235 family.</text>
</comment>
<dbReference type="Gene3D" id="3.30.1200.10">
    <property type="entry name" value="YggU-like"/>
    <property type="match status" value="1"/>
</dbReference>
<dbReference type="NCBIfam" id="TIGR00251">
    <property type="entry name" value="DUF167 family protein"/>
    <property type="match status" value="1"/>
</dbReference>
<dbReference type="HAMAP" id="MF_00634">
    <property type="entry name" value="UPF0235"/>
    <property type="match status" value="1"/>
</dbReference>